<evidence type="ECO:0000256" key="2">
    <source>
        <dbReference type="SAM" id="Phobius"/>
    </source>
</evidence>
<dbReference type="InterPro" id="IPR052894">
    <property type="entry name" value="AsmA-related"/>
</dbReference>
<dbReference type="PANTHER" id="PTHR30441:SF8">
    <property type="entry name" value="DUF748 DOMAIN-CONTAINING PROTEIN"/>
    <property type="match status" value="1"/>
</dbReference>
<name>A0A149Q7Y1_9PROT</name>
<dbReference type="PANTHER" id="PTHR30441">
    <property type="entry name" value="DUF748 DOMAIN-CONTAINING PROTEIN"/>
    <property type="match status" value="1"/>
</dbReference>
<dbReference type="AlphaFoldDB" id="A0A149Q7Y1"/>
<protein>
    <submittedName>
        <fullName evidence="3">Uncharacterized protein</fullName>
    </submittedName>
</protein>
<dbReference type="EMBL" id="LHZA01000147">
    <property type="protein sequence ID" value="KXU93420.1"/>
    <property type="molecule type" value="Genomic_DNA"/>
</dbReference>
<proteinExistence type="predicted"/>
<dbReference type="RefSeq" id="WP_062249857.1">
    <property type="nucleotide sequence ID" value="NZ_LHZA01000147.1"/>
</dbReference>
<comment type="caution">
    <text evidence="3">The sequence shown here is derived from an EMBL/GenBank/DDBJ whole genome shotgun (WGS) entry which is preliminary data.</text>
</comment>
<dbReference type="GO" id="GO:0090313">
    <property type="term" value="P:regulation of protein targeting to membrane"/>
    <property type="evidence" value="ECO:0007669"/>
    <property type="project" value="TreeGrafter"/>
</dbReference>
<keyword evidence="2" id="KW-1133">Transmembrane helix</keyword>
<dbReference type="GO" id="GO:0005886">
    <property type="term" value="C:plasma membrane"/>
    <property type="evidence" value="ECO:0007669"/>
    <property type="project" value="TreeGrafter"/>
</dbReference>
<feature type="transmembrane region" description="Helical" evidence="2">
    <location>
        <begin position="20"/>
        <end position="44"/>
    </location>
</feature>
<gene>
    <name evidence="3" type="ORF">AD928_08755</name>
</gene>
<organism evidence="3 4">
    <name type="scientific">Acetobacter cerevisiae</name>
    <dbReference type="NCBI Taxonomy" id="178900"/>
    <lineage>
        <taxon>Bacteria</taxon>
        <taxon>Pseudomonadati</taxon>
        <taxon>Pseudomonadota</taxon>
        <taxon>Alphaproteobacteria</taxon>
        <taxon>Acetobacterales</taxon>
        <taxon>Acetobacteraceae</taxon>
        <taxon>Acetobacter</taxon>
    </lineage>
</organism>
<dbReference type="Proteomes" id="UP000075473">
    <property type="component" value="Unassembled WGS sequence"/>
</dbReference>
<evidence type="ECO:0000256" key="1">
    <source>
        <dbReference type="SAM" id="MobiDB-lite"/>
    </source>
</evidence>
<keyword evidence="2" id="KW-0812">Transmembrane</keyword>
<accession>A0A149Q7Y1</accession>
<dbReference type="PATRIC" id="fig|178900.5.peg.1592"/>
<feature type="region of interest" description="Disordered" evidence="1">
    <location>
        <begin position="152"/>
        <end position="174"/>
    </location>
</feature>
<reference evidence="3 4" key="1">
    <citation type="submission" date="2015-06" db="EMBL/GenBank/DDBJ databases">
        <title>Improved classification and identification of acetic acid bacteria using matrix-assisted laser desorption/ionization time-of-flight mass spectrometry; Gluconobacter nephelii and Gluconobacter uchimurae are later heterotypic synonyms of Gluconobacter japonicus and Gluconobacter oxydans, respectively.</title>
        <authorList>
            <person name="Li L."/>
            <person name="Cleenwerck I."/>
            <person name="De Vuyst L."/>
            <person name="Vandamme P."/>
        </authorList>
    </citation>
    <scope>NUCLEOTIDE SEQUENCE [LARGE SCALE GENOMIC DNA]</scope>
    <source>
        <strain evidence="3 4">LMG 1625</strain>
    </source>
</reference>
<evidence type="ECO:0000313" key="3">
    <source>
        <dbReference type="EMBL" id="KXU93420.1"/>
    </source>
</evidence>
<evidence type="ECO:0000313" key="4">
    <source>
        <dbReference type="Proteomes" id="UP000075473"/>
    </source>
</evidence>
<keyword evidence="2" id="KW-0472">Membrane</keyword>
<sequence>MTSTGQDLPRPLHKRALRVLTVLAVGVLVLPVLCVAALLVRMLFGPVNVTPFVRPFLPVAVLNGQPGQPAAATLTLRRADLAWNGLRDGLSVPVMLSLHDVRILKADKTTTDTIQSANVTLDPLALIHGSVALNTVDLSGVRMALRREKDGSVGLDVDAPPTPATPPDSTNTLDPSTLQRIGLTDAQVTIDDRLTHTQWIASPITSTLHAVSLHGGNGLTGSVALTFQAEQDSTERLSVTAQGTQTDHGTIQWHAALAPVRPSTFAGLAPALKTLDVPVSLTADTVFAPAPHSSWLLPQGLDLKTDLGAGELQGGGSTYLLNHGSLLAHLALDHRSATHTPATITLQGLTLDLLNPEHPEDVNGGITVSLTGQLNASDLFSPTVLSGQMALDIPTIPFGDIANYWPAKAAKGGRKWVDTNITDGTAHDLHTAVTLHSDKGWNGIKLTSIKGSVEGSDLTVHWLRPISPLHHLDAHLEVNDLDKLTIHFDHAYQLVDRADKNVGATGIGRVAAGPGSMEITGLSKKDQMGTIVTELHGNLRDLLAMLAEPRLHLLARHPISFTSPSGQASAKFSLTLPLESDVTTDQMIVDAHAQVSHTHLGNVVAGRAITNGTFQIAATTQQMDLNGHGVLGGLPSDITYFMNFRSLQPQEIAEKAHLFTRITPETATAAGIDTSSHFYGNADLGVDYARQANKQGTVHINLDLKHSRIVIPLWHKAAGRTAQVTATLALLDGRITSVEKIFATGPELDVRGRAVLREKAAPELLISSFKIERSSGHARLVLPYASQDKTIQVGVYADTLDLAPLMEGDPNAPKQAASPGLHVPEAATGKLHGPPGNAWTIDMTANALYYSQTKQPLRAVTGHFEDNGQRLERMRFAMRGPSPVTMTLDPKGATRALHVTIPDMGGFLAALNILPNVQGGHATLNGAFDDTQATAPFKGTLHVSPFVLKKAPATVLLARNLSLYGWVNARKSPEFEVSTLTMPVAFSDGVLTIENGHMGNDALGATLEGKIDLDHSTLDLNGTVVPVFAINKLPGKLPGIGKLFSPEKEGGLVAMTFGIAGKLENPDLSVNPYSVLLPGVLRKLF</sequence>